<dbReference type="NCBIfam" id="TIGR01891">
    <property type="entry name" value="amidohydrolases"/>
    <property type="match status" value="1"/>
</dbReference>
<dbReference type="Pfam" id="PF07687">
    <property type="entry name" value="M20_dimer"/>
    <property type="match status" value="1"/>
</dbReference>
<dbReference type="AlphaFoldDB" id="A0A644TR22"/>
<proteinExistence type="predicted"/>
<dbReference type="GO" id="GO:0071713">
    <property type="term" value="F:para-aminobenzoyl-glutamate hydrolase activity"/>
    <property type="evidence" value="ECO:0007669"/>
    <property type="project" value="TreeGrafter"/>
</dbReference>
<evidence type="ECO:0000313" key="2">
    <source>
        <dbReference type="EMBL" id="MPL69414.1"/>
    </source>
</evidence>
<accession>A0A644TR22</accession>
<dbReference type="PIRSF" id="PIRSF005962">
    <property type="entry name" value="Pept_M20D_amidohydro"/>
    <property type="match status" value="1"/>
</dbReference>
<evidence type="ECO:0000259" key="1">
    <source>
        <dbReference type="Pfam" id="PF07687"/>
    </source>
</evidence>
<dbReference type="InterPro" id="IPR036264">
    <property type="entry name" value="Bact_exopeptidase_dim_dom"/>
</dbReference>
<name>A0A644TR22_9ZZZZ</name>
<protein>
    <submittedName>
        <fullName evidence="2">Indole-3-acetyl-aspartic acid hydrolase</fullName>
        <ecNumber evidence="2">3.5.1.-</ecNumber>
    </submittedName>
</protein>
<dbReference type="InterPro" id="IPR002933">
    <property type="entry name" value="Peptidase_M20"/>
</dbReference>
<dbReference type="SUPFAM" id="SSF53187">
    <property type="entry name" value="Zn-dependent exopeptidases"/>
    <property type="match status" value="1"/>
</dbReference>
<dbReference type="SUPFAM" id="SSF55031">
    <property type="entry name" value="Bacterial exopeptidase dimerisation domain"/>
    <property type="match status" value="1"/>
</dbReference>
<keyword evidence="2" id="KW-0378">Hydrolase</keyword>
<dbReference type="EC" id="3.5.1.-" evidence="2"/>
<dbReference type="GO" id="GO:0005737">
    <property type="term" value="C:cytoplasm"/>
    <property type="evidence" value="ECO:0007669"/>
    <property type="project" value="TreeGrafter"/>
</dbReference>
<dbReference type="InterPro" id="IPR052030">
    <property type="entry name" value="Peptidase_M20/M20A_hydrolases"/>
</dbReference>
<dbReference type="GO" id="GO:0016805">
    <property type="term" value="F:dipeptidase activity"/>
    <property type="evidence" value="ECO:0007669"/>
    <property type="project" value="TreeGrafter"/>
</dbReference>
<dbReference type="PANTHER" id="PTHR30575:SF3">
    <property type="entry name" value="PEPTIDASE M20 DIMERISATION DOMAIN-CONTAINING PROTEIN"/>
    <property type="match status" value="1"/>
</dbReference>
<dbReference type="EMBL" id="VSSQ01000046">
    <property type="protein sequence ID" value="MPL69414.1"/>
    <property type="molecule type" value="Genomic_DNA"/>
</dbReference>
<dbReference type="InterPro" id="IPR011650">
    <property type="entry name" value="Peptidase_M20_dimer"/>
</dbReference>
<comment type="caution">
    <text evidence="2">The sequence shown here is derived from an EMBL/GenBank/DDBJ whole genome shotgun (WGS) entry which is preliminary data.</text>
</comment>
<reference evidence="2" key="1">
    <citation type="submission" date="2019-08" db="EMBL/GenBank/DDBJ databases">
        <authorList>
            <person name="Kucharzyk K."/>
            <person name="Murdoch R.W."/>
            <person name="Higgins S."/>
            <person name="Loffler F."/>
        </authorList>
    </citation>
    <scope>NUCLEOTIDE SEQUENCE</scope>
</reference>
<dbReference type="PANTHER" id="PTHR30575">
    <property type="entry name" value="PEPTIDASE M20"/>
    <property type="match status" value="1"/>
</dbReference>
<dbReference type="GO" id="GO:0046657">
    <property type="term" value="P:folic acid catabolic process"/>
    <property type="evidence" value="ECO:0007669"/>
    <property type="project" value="TreeGrafter"/>
</dbReference>
<dbReference type="Pfam" id="PF01546">
    <property type="entry name" value="Peptidase_M20"/>
    <property type="match status" value="1"/>
</dbReference>
<dbReference type="Gene3D" id="3.40.630.10">
    <property type="entry name" value="Zn peptidases"/>
    <property type="match status" value="2"/>
</dbReference>
<sequence>MSINAKIAELTNKLESTTIERRRDFHRHAEAGWTEFRTASIVADQLTKLGYKVQVGDEVVDSENMMGVPASSELSNQASRAIEQGANPEWVNKMEGGKTGVMGIMEFNKPGPTIALRFDLDANDANEAETNEHRPYSEKFNSINKGAMHACGHDGHTAVGLAVAEIIAELKGELRGTIKFIFQPAEEGVRGAKAMVAKGIVDDVDYLLGMHFGFQLKKTGQIACNVTGFLATSKYDATFTGVPAHAGAAPEVGRNALLAAAAAVLNLHAIPRHSEGTSRINVGTMQAGSGRNVIAPKAVIKLETRGGSSTINKFMSDEAYRIINSAATMHDVKVEITEMGGAAGCSNSPELADDLAKVAEKLGIFNEIVPECDFGASEDCSYFMERVQEKGGQAAYTLIGAGLAAGHHDSCFDFDENALAMAVRFVSTAATDLLLR</sequence>
<organism evidence="2">
    <name type="scientific">bioreactor metagenome</name>
    <dbReference type="NCBI Taxonomy" id="1076179"/>
    <lineage>
        <taxon>unclassified sequences</taxon>
        <taxon>metagenomes</taxon>
        <taxon>ecological metagenomes</taxon>
    </lineage>
</organism>
<feature type="domain" description="Peptidase M20 dimerisation" evidence="1">
    <location>
        <begin position="235"/>
        <end position="305"/>
    </location>
</feature>
<dbReference type="InterPro" id="IPR017439">
    <property type="entry name" value="Amidohydrolase"/>
</dbReference>
<gene>
    <name evidence="2" type="primary">iaaH_2</name>
    <name evidence="2" type="ORF">SDC9_15155</name>
</gene>